<dbReference type="AlphaFoldDB" id="A0A813U5D7"/>
<accession>A0A813U5D7</accession>
<keyword evidence="2" id="KW-1185">Reference proteome</keyword>
<gene>
    <name evidence="1" type="ORF">QVE165_LOCUS5308</name>
</gene>
<dbReference type="OrthoDB" id="10420498at2759"/>
<proteinExistence type="predicted"/>
<dbReference type="Proteomes" id="UP000663832">
    <property type="component" value="Unassembled WGS sequence"/>
</dbReference>
<comment type="caution">
    <text evidence="1">The sequence shown here is derived from an EMBL/GenBank/DDBJ whole genome shotgun (WGS) entry which is preliminary data.</text>
</comment>
<organism evidence="1 2">
    <name type="scientific">Adineta steineri</name>
    <dbReference type="NCBI Taxonomy" id="433720"/>
    <lineage>
        <taxon>Eukaryota</taxon>
        <taxon>Metazoa</taxon>
        <taxon>Spiralia</taxon>
        <taxon>Gnathifera</taxon>
        <taxon>Rotifera</taxon>
        <taxon>Eurotatoria</taxon>
        <taxon>Bdelloidea</taxon>
        <taxon>Adinetida</taxon>
        <taxon>Adinetidae</taxon>
        <taxon>Adineta</taxon>
    </lineage>
</organism>
<reference evidence="1" key="1">
    <citation type="submission" date="2021-02" db="EMBL/GenBank/DDBJ databases">
        <authorList>
            <person name="Nowell W R."/>
        </authorList>
    </citation>
    <scope>NUCLEOTIDE SEQUENCE</scope>
</reference>
<protein>
    <submittedName>
        <fullName evidence="1">Uncharacterized protein</fullName>
    </submittedName>
</protein>
<dbReference type="EMBL" id="CAJNOM010000021">
    <property type="protein sequence ID" value="CAF0821898.1"/>
    <property type="molecule type" value="Genomic_DNA"/>
</dbReference>
<sequence>MNHGFFLTKRAALMDAHQRLIIGEIIEAEATKMVKRTTLELNGKSTNTVHIDCDCILNNNTYMFYINHISICS</sequence>
<evidence type="ECO:0000313" key="2">
    <source>
        <dbReference type="Proteomes" id="UP000663832"/>
    </source>
</evidence>
<name>A0A813U5D7_9BILA</name>
<evidence type="ECO:0000313" key="1">
    <source>
        <dbReference type="EMBL" id="CAF0821898.1"/>
    </source>
</evidence>